<gene>
    <name evidence="8" type="primary">ptsN</name>
    <name evidence="8" type="ORF">Epro_0086</name>
</gene>
<dbReference type="SUPFAM" id="SSF55804">
    <property type="entry name" value="Phoshotransferase/anion transport protein"/>
    <property type="match status" value="1"/>
</dbReference>
<accession>A0A0G3WHW9</accession>
<dbReference type="GO" id="GO:0016020">
    <property type="term" value="C:membrane"/>
    <property type="evidence" value="ECO:0007669"/>
    <property type="project" value="InterPro"/>
</dbReference>
<dbReference type="InterPro" id="IPR004715">
    <property type="entry name" value="PTS_IIA_fruc"/>
</dbReference>
<dbReference type="GO" id="GO:0009401">
    <property type="term" value="P:phosphoenolpyruvate-dependent sugar phosphotransferase system"/>
    <property type="evidence" value="ECO:0007669"/>
    <property type="project" value="UniProtKB-KW"/>
</dbReference>
<dbReference type="InterPro" id="IPR002178">
    <property type="entry name" value="PTS_EIIA_type-2_dom"/>
</dbReference>
<keyword evidence="6" id="KW-0598">Phosphotransferase system</keyword>
<dbReference type="RefSeq" id="WP_052569572.1">
    <property type="nucleotide sequence ID" value="NZ_CP009498.1"/>
</dbReference>
<evidence type="ECO:0000256" key="2">
    <source>
        <dbReference type="ARBA" id="ARBA00022448"/>
    </source>
</evidence>
<sequence length="152" mass="16669">MKIMDFLSPDAIVVDLKAADKKSAIVELVDVLKDAKKVKKTDEIIDVVLEREKLGSTGIGQGVAIPHGKTDALQEQVGVLGISRKGIEFNSLDGEPVHIVFLLVGPVEVAGQHLKALSRISRLFKDKFLRQAIKEAKTVDEVLKIIQQEDAY</sequence>
<dbReference type="FunFam" id="3.40.930.10:FF:000009">
    <property type="entry name" value="PTS system, fructose specific IIABC component"/>
    <property type="match status" value="1"/>
</dbReference>
<comment type="subcellular location">
    <subcellularLocation>
        <location evidence="1">Cytoplasm</location>
    </subcellularLocation>
</comment>
<evidence type="ECO:0000256" key="4">
    <source>
        <dbReference type="ARBA" id="ARBA00022597"/>
    </source>
</evidence>
<dbReference type="Gene3D" id="3.40.930.10">
    <property type="entry name" value="Mannitol-specific EII, Chain A"/>
    <property type="match status" value="1"/>
</dbReference>
<keyword evidence="5" id="KW-0808">Transferase</keyword>
<name>A0A0G3WHW9_9BACT</name>
<evidence type="ECO:0000313" key="8">
    <source>
        <dbReference type="EMBL" id="AKL97465.1"/>
    </source>
</evidence>
<dbReference type="PANTHER" id="PTHR47738">
    <property type="entry name" value="PTS SYSTEM FRUCTOSE-LIKE EIIA COMPONENT-RELATED"/>
    <property type="match status" value="1"/>
</dbReference>
<dbReference type="AlphaFoldDB" id="A0A0G3WHW9"/>
<dbReference type="EMBL" id="CP009498">
    <property type="protein sequence ID" value="AKL97465.1"/>
    <property type="molecule type" value="Genomic_DNA"/>
</dbReference>
<dbReference type="PATRIC" id="fig|1408281.3.peg.86"/>
<organism evidence="8 9">
    <name type="scientific">Endomicrobium proavitum</name>
    <dbReference type="NCBI Taxonomy" id="1408281"/>
    <lineage>
        <taxon>Bacteria</taxon>
        <taxon>Pseudomonadati</taxon>
        <taxon>Elusimicrobiota</taxon>
        <taxon>Endomicrobiia</taxon>
        <taxon>Endomicrobiales</taxon>
        <taxon>Endomicrobiaceae</taxon>
        <taxon>Endomicrobium</taxon>
    </lineage>
</organism>
<dbReference type="InterPro" id="IPR051541">
    <property type="entry name" value="PTS_SugarTrans_NitroReg"/>
</dbReference>
<dbReference type="Proteomes" id="UP000035337">
    <property type="component" value="Chromosome"/>
</dbReference>
<evidence type="ECO:0000256" key="6">
    <source>
        <dbReference type="ARBA" id="ARBA00022683"/>
    </source>
</evidence>
<dbReference type="GO" id="GO:0008982">
    <property type="term" value="F:protein-N(PI)-phosphohistidine-sugar phosphotransferase activity"/>
    <property type="evidence" value="ECO:0007669"/>
    <property type="project" value="InterPro"/>
</dbReference>
<dbReference type="KEGG" id="epo:Epro_0086"/>
<dbReference type="PROSITE" id="PS51094">
    <property type="entry name" value="PTS_EIIA_TYPE_2"/>
    <property type="match status" value="1"/>
</dbReference>
<evidence type="ECO:0000256" key="1">
    <source>
        <dbReference type="ARBA" id="ARBA00004496"/>
    </source>
</evidence>
<evidence type="ECO:0000256" key="5">
    <source>
        <dbReference type="ARBA" id="ARBA00022679"/>
    </source>
</evidence>
<keyword evidence="9" id="KW-1185">Reference proteome</keyword>
<protein>
    <submittedName>
        <fullName evidence="8">Nitrogen regulatory protein PtsN</fullName>
    </submittedName>
</protein>
<keyword evidence="2" id="KW-0813">Transport</keyword>
<dbReference type="PROSITE" id="PS00372">
    <property type="entry name" value="PTS_EIIA_TYPE_2_HIS"/>
    <property type="match status" value="1"/>
</dbReference>
<keyword evidence="4" id="KW-0762">Sugar transport</keyword>
<proteinExistence type="predicted"/>
<dbReference type="OrthoDB" id="95460at2"/>
<feature type="domain" description="PTS EIIA type-2" evidence="7">
    <location>
        <begin position="5"/>
        <end position="149"/>
    </location>
</feature>
<keyword evidence="3" id="KW-0597">Phosphoprotein</keyword>
<dbReference type="GO" id="GO:0005737">
    <property type="term" value="C:cytoplasm"/>
    <property type="evidence" value="ECO:0007669"/>
    <property type="project" value="UniProtKB-SubCell"/>
</dbReference>
<evidence type="ECO:0000259" key="7">
    <source>
        <dbReference type="PROSITE" id="PS51094"/>
    </source>
</evidence>
<evidence type="ECO:0000256" key="3">
    <source>
        <dbReference type="ARBA" id="ARBA00022553"/>
    </source>
</evidence>
<dbReference type="InterPro" id="IPR016152">
    <property type="entry name" value="PTrfase/Anion_transptr"/>
</dbReference>
<evidence type="ECO:0000313" key="9">
    <source>
        <dbReference type="Proteomes" id="UP000035337"/>
    </source>
</evidence>
<reference evidence="8 9" key="1">
    <citation type="submission" date="2014-09" db="EMBL/GenBank/DDBJ databases">
        <title>Complete genome sequence of Endomicrobium proavitum.</title>
        <authorList>
            <person name="Zheng H."/>
        </authorList>
    </citation>
    <scope>NUCLEOTIDE SEQUENCE [LARGE SCALE GENOMIC DNA]</scope>
    <source>
        <strain evidence="8 9">Rsa215</strain>
    </source>
</reference>
<dbReference type="NCBIfam" id="TIGR00848">
    <property type="entry name" value="fruA"/>
    <property type="match status" value="1"/>
</dbReference>
<dbReference type="Pfam" id="PF00359">
    <property type="entry name" value="PTS_EIIA_2"/>
    <property type="match status" value="1"/>
</dbReference>
<dbReference type="PANTHER" id="PTHR47738:SF2">
    <property type="entry name" value="PTS SYSTEM FRUCTOSE-LIKE EIIA COMPONENT"/>
    <property type="match status" value="1"/>
</dbReference>
<dbReference type="CDD" id="cd00211">
    <property type="entry name" value="PTS_IIA_fru"/>
    <property type="match status" value="1"/>
</dbReference>
<dbReference type="STRING" id="1408281.Epro_0086"/>